<organism evidence="2 3">
    <name type="scientific">Brachybacterium vulturis</name>
    <dbReference type="NCBI Taxonomy" id="2017484"/>
    <lineage>
        <taxon>Bacteria</taxon>
        <taxon>Bacillati</taxon>
        <taxon>Actinomycetota</taxon>
        <taxon>Actinomycetes</taxon>
        <taxon>Micrococcales</taxon>
        <taxon>Dermabacteraceae</taxon>
        <taxon>Brachybacterium</taxon>
    </lineage>
</organism>
<reference evidence="3" key="1">
    <citation type="submission" date="2017-09" db="EMBL/GenBank/DDBJ databases">
        <title>Brachybacterium sp. VM2412.</title>
        <authorList>
            <person name="Tak E.J."/>
            <person name="Bae J.-W."/>
        </authorList>
    </citation>
    <scope>NUCLEOTIDE SEQUENCE [LARGE SCALE GENOMIC DNA]</scope>
    <source>
        <strain evidence="3">VM2412</strain>
    </source>
</reference>
<proteinExistence type="predicted"/>
<dbReference type="EMBL" id="CP023563">
    <property type="protein sequence ID" value="ATG52291.1"/>
    <property type="molecule type" value="Genomic_DNA"/>
</dbReference>
<evidence type="ECO:0000256" key="1">
    <source>
        <dbReference type="SAM" id="MobiDB-lite"/>
    </source>
</evidence>
<accession>A0A291GPX1</accession>
<protein>
    <recommendedName>
        <fullName evidence="4">UDP-N-acetylmuramyl pentapeptide phosphotransferase</fullName>
    </recommendedName>
</protein>
<evidence type="ECO:0000313" key="2">
    <source>
        <dbReference type="EMBL" id="ATG52291.1"/>
    </source>
</evidence>
<evidence type="ECO:0008006" key="4">
    <source>
        <dbReference type="Google" id="ProtNLM"/>
    </source>
</evidence>
<feature type="region of interest" description="Disordered" evidence="1">
    <location>
        <begin position="255"/>
        <end position="276"/>
    </location>
</feature>
<keyword evidence="3" id="KW-1185">Reference proteome</keyword>
<name>A0A291GPX1_9MICO</name>
<dbReference type="AlphaFoldDB" id="A0A291GPX1"/>
<dbReference type="RefSeq" id="WP_096803405.1">
    <property type="nucleotide sequence ID" value="NZ_CP023563.1"/>
</dbReference>
<dbReference type="Proteomes" id="UP000218165">
    <property type="component" value="Chromosome"/>
</dbReference>
<dbReference type="OrthoDB" id="2679245at2"/>
<gene>
    <name evidence="2" type="ORF">CFK38_12740</name>
</gene>
<evidence type="ECO:0000313" key="3">
    <source>
        <dbReference type="Proteomes" id="UP000218165"/>
    </source>
</evidence>
<dbReference type="KEGG" id="brz:CFK38_12740"/>
<sequence length="276" mass="27194">MSCSLRDELARRNFAGREVSLAEGALVVGAVTALALRGGRTSDAAVLAAIGALGLVDDLLEPRLRRAGRPVSKGLRGHLGTLRTGHLTTGAAKALGIPLAALGGALAAPAPRGGPMVAADAALIAGCANLANLLDLRPGRALKAVLPAAALLALGAPEDPRGAGGRGLALAAMLPGLLALPFDLCERGMLGDAGANVLGAAVGGAATRRLPVPARLSVLGVVVALTLVSERVSFSAVIARSGPLRALDHLGRLPAPVAAGGTDEPPVPGTGPEVHG</sequence>